<sequence>MADSHLNVDPTELVTAAGRLDRLAERLETSLGGAVPALSVPAAGRDEVSQVSATSFNSVAETFATDSAKGVEELRKIAALLRAQADGYARGEDDAAAGFRI</sequence>
<organism evidence="2 3">
    <name type="scientific">Gordonia aquimaris</name>
    <dbReference type="NCBI Taxonomy" id="2984863"/>
    <lineage>
        <taxon>Bacteria</taxon>
        <taxon>Bacillati</taxon>
        <taxon>Actinomycetota</taxon>
        <taxon>Actinomycetes</taxon>
        <taxon>Mycobacteriales</taxon>
        <taxon>Gordoniaceae</taxon>
        <taxon>Gordonia</taxon>
    </lineage>
</organism>
<keyword evidence="3" id="KW-1185">Reference proteome</keyword>
<dbReference type="RefSeq" id="WP_235725016.1">
    <property type="nucleotide sequence ID" value="NZ_JAPKFM010000008.1"/>
</dbReference>
<evidence type="ECO:0000313" key="3">
    <source>
        <dbReference type="Proteomes" id="UP001143347"/>
    </source>
</evidence>
<accession>A0A9X3D420</accession>
<dbReference type="SUPFAM" id="SSF140459">
    <property type="entry name" value="PE/PPE dimer-like"/>
    <property type="match status" value="1"/>
</dbReference>
<evidence type="ECO:0000313" key="2">
    <source>
        <dbReference type="EMBL" id="MCX2964461.1"/>
    </source>
</evidence>
<evidence type="ECO:0000259" key="1">
    <source>
        <dbReference type="Pfam" id="PF00934"/>
    </source>
</evidence>
<dbReference type="Pfam" id="PF00934">
    <property type="entry name" value="PE"/>
    <property type="match status" value="1"/>
</dbReference>
<name>A0A9X3D420_9ACTN</name>
<comment type="caution">
    <text evidence="2">The sequence shown here is derived from an EMBL/GenBank/DDBJ whole genome shotgun (WGS) entry which is preliminary data.</text>
</comment>
<dbReference type="InterPro" id="IPR000084">
    <property type="entry name" value="PE-PGRS_N"/>
</dbReference>
<dbReference type="Gene3D" id="1.10.287.850">
    <property type="entry name" value="HP0062-like domain"/>
    <property type="match status" value="1"/>
</dbReference>
<protein>
    <submittedName>
        <fullName evidence="2">PE family protein</fullName>
    </submittedName>
</protein>
<feature type="domain" description="PE" evidence="1">
    <location>
        <begin position="6"/>
        <end position="94"/>
    </location>
</feature>
<gene>
    <name evidence="2" type="ORF">OSB52_10195</name>
</gene>
<reference evidence="2" key="1">
    <citation type="submission" date="2022-10" db="EMBL/GenBank/DDBJ databases">
        <title>WGS of marine actinomycetes from Thailand.</title>
        <authorList>
            <person name="Thawai C."/>
        </authorList>
    </citation>
    <scope>NUCLEOTIDE SEQUENCE</scope>
    <source>
        <strain evidence="2">SW21</strain>
    </source>
</reference>
<dbReference type="Proteomes" id="UP001143347">
    <property type="component" value="Unassembled WGS sequence"/>
</dbReference>
<dbReference type="EMBL" id="JAPKFM010000008">
    <property type="protein sequence ID" value="MCX2964461.1"/>
    <property type="molecule type" value="Genomic_DNA"/>
</dbReference>
<dbReference type="AlphaFoldDB" id="A0A9X3D420"/>
<dbReference type="InterPro" id="IPR038332">
    <property type="entry name" value="PPE_sf"/>
</dbReference>
<proteinExistence type="predicted"/>